<feature type="compositionally biased region" description="Basic and acidic residues" evidence="1">
    <location>
        <begin position="21"/>
        <end position="34"/>
    </location>
</feature>
<dbReference type="RefSeq" id="WP_345318896.1">
    <property type="nucleotide sequence ID" value="NZ_BAABGA010000006.1"/>
</dbReference>
<evidence type="ECO:0000313" key="2">
    <source>
        <dbReference type="EMBL" id="GAA4444987.1"/>
    </source>
</evidence>
<dbReference type="InterPro" id="IPR011990">
    <property type="entry name" value="TPR-like_helical_dom_sf"/>
</dbReference>
<name>A0ABP8M5N7_9BACT</name>
<evidence type="ECO:0000256" key="1">
    <source>
        <dbReference type="SAM" id="MobiDB-lite"/>
    </source>
</evidence>
<dbReference type="Proteomes" id="UP001500840">
    <property type="component" value="Unassembled WGS sequence"/>
</dbReference>
<feature type="compositionally biased region" description="Basic and acidic residues" evidence="1">
    <location>
        <begin position="1"/>
        <end position="10"/>
    </location>
</feature>
<gene>
    <name evidence="2" type="ORF">GCM10023156_04020</name>
</gene>
<proteinExistence type="predicted"/>
<evidence type="ECO:0000313" key="3">
    <source>
        <dbReference type="Proteomes" id="UP001500840"/>
    </source>
</evidence>
<evidence type="ECO:0008006" key="4">
    <source>
        <dbReference type="Google" id="ProtNLM"/>
    </source>
</evidence>
<dbReference type="SUPFAM" id="SSF48452">
    <property type="entry name" value="TPR-like"/>
    <property type="match status" value="2"/>
</dbReference>
<dbReference type="Gene3D" id="1.25.40.10">
    <property type="entry name" value="Tetratricopeptide repeat domain"/>
    <property type="match status" value="2"/>
</dbReference>
<sequence>MSKTRKSDLVKRRKKLNQKQNKLEETGLRIDDSHESGNTDVYQLDVMKLLRGELSPRRMEMLLEDAIKRQDAQVIRFAAQGMMDRQLADPELYAISGMAALQCAHAHLAHRDLTRAVQSGADGDMVAQAKDALPKIEGVLSQHQYPALLHELFSAEELYEASYENDRVQELMYYGQLKHAHRHAEVALRRFSSFLPLQNNLVMTAIALGDYEKAKRHASETIAIHSDDGIAIANLAMLEWLHGDLESCKRRLQSVATIPENRREGLNALIEVAFKANQPQLAIDLWERNQDLQDKVEPHYFARDAKLMAWAYQRVGASDQGLAVLERCEGKFRDETVYEMSEDLQQRSELQIGVAPLPLGYWLAEHTIRLLHESTSQNSRDALQRLKKQLLDRYPTLVGAILDRGPLSGKELILRLCYQCKTLSDPILDAIASFATGRWGTIVDRMLARKLCQIHGRNVERLWVGGDWLPENLLKLDLHVDSEPPPRRSKELNDLLVEAMECGRNGHFAKAEKLFRKAISEDQGARDIRHNLISMIAGQGRRDEARQLILDLHHDHPDYFFAKIQWANLLFEDEKLDEVETLLDAILRDRTRWHVTEADAYGQIAAVLADKRGNQPLKFQFQHWSVGCKAFEPMLRDYQPEKVL</sequence>
<reference evidence="3" key="1">
    <citation type="journal article" date="2019" name="Int. J. Syst. Evol. Microbiol.">
        <title>The Global Catalogue of Microorganisms (GCM) 10K type strain sequencing project: providing services to taxonomists for standard genome sequencing and annotation.</title>
        <authorList>
            <consortium name="The Broad Institute Genomics Platform"/>
            <consortium name="The Broad Institute Genome Sequencing Center for Infectious Disease"/>
            <person name="Wu L."/>
            <person name="Ma J."/>
        </authorList>
    </citation>
    <scope>NUCLEOTIDE SEQUENCE [LARGE SCALE GENOMIC DNA]</scope>
    <source>
        <strain evidence="3">JCM 17759</strain>
    </source>
</reference>
<feature type="region of interest" description="Disordered" evidence="1">
    <location>
        <begin position="1"/>
        <end position="34"/>
    </location>
</feature>
<protein>
    <recommendedName>
        <fullName evidence="4">Tetratricopeptide repeat protein</fullName>
    </recommendedName>
</protein>
<accession>A0ABP8M5N7</accession>
<dbReference type="EMBL" id="BAABGA010000006">
    <property type="protein sequence ID" value="GAA4444987.1"/>
    <property type="molecule type" value="Genomic_DNA"/>
</dbReference>
<comment type="caution">
    <text evidence="2">The sequence shown here is derived from an EMBL/GenBank/DDBJ whole genome shotgun (WGS) entry which is preliminary data.</text>
</comment>
<keyword evidence="3" id="KW-1185">Reference proteome</keyword>
<organism evidence="2 3">
    <name type="scientific">Novipirellula rosea</name>
    <dbReference type="NCBI Taxonomy" id="1031540"/>
    <lineage>
        <taxon>Bacteria</taxon>
        <taxon>Pseudomonadati</taxon>
        <taxon>Planctomycetota</taxon>
        <taxon>Planctomycetia</taxon>
        <taxon>Pirellulales</taxon>
        <taxon>Pirellulaceae</taxon>
        <taxon>Novipirellula</taxon>
    </lineage>
</organism>